<reference evidence="2 3" key="1">
    <citation type="journal article" date="2018" name="Cell">
        <title>The Chara Genome: Secondary Complexity and Implications for Plant Terrestrialization.</title>
        <authorList>
            <person name="Nishiyama T."/>
            <person name="Sakayama H."/>
            <person name="Vries J.D."/>
            <person name="Buschmann H."/>
            <person name="Saint-Marcoux D."/>
            <person name="Ullrich K.K."/>
            <person name="Haas F.B."/>
            <person name="Vanderstraeten L."/>
            <person name="Becker D."/>
            <person name="Lang D."/>
            <person name="Vosolsobe S."/>
            <person name="Rombauts S."/>
            <person name="Wilhelmsson P.K.I."/>
            <person name="Janitza P."/>
            <person name="Kern R."/>
            <person name="Heyl A."/>
            <person name="Rumpler F."/>
            <person name="Villalobos L.I.A.C."/>
            <person name="Clay J.M."/>
            <person name="Skokan R."/>
            <person name="Toyoda A."/>
            <person name="Suzuki Y."/>
            <person name="Kagoshima H."/>
            <person name="Schijlen E."/>
            <person name="Tajeshwar N."/>
            <person name="Catarino B."/>
            <person name="Hetherington A.J."/>
            <person name="Saltykova A."/>
            <person name="Bonnot C."/>
            <person name="Breuninger H."/>
            <person name="Symeonidi A."/>
            <person name="Radhakrishnan G.V."/>
            <person name="Van Nieuwerburgh F."/>
            <person name="Deforce D."/>
            <person name="Chang C."/>
            <person name="Karol K.G."/>
            <person name="Hedrich R."/>
            <person name="Ulvskov P."/>
            <person name="Glockner G."/>
            <person name="Delwiche C.F."/>
            <person name="Petrasek J."/>
            <person name="Van de Peer Y."/>
            <person name="Friml J."/>
            <person name="Beilby M."/>
            <person name="Dolan L."/>
            <person name="Kohara Y."/>
            <person name="Sugano S."/>
            <person name="Fujiyama A."/>
            <person name="Delaux P.-M."/>
            <person name="Quint M."/>
            <person name="TheiBen G."/>
            <person name="Hagemann M."/>
            <person name="Harholt J."/>
            <person name="Dunand C."/>
            <person name="Zachgo S."/>
            <person name="Langdale J."/>
            <person name="Maumus F."/>
            <person name="Straeten D.V.D."/>
            <person name="Gould S.B."/>
            <person name="Rensing S.A."/>
        </authorList>
    </citation>
    <scope>NUCLEOTIDE SEQUENCE [LARGE SCALE GENOMIC DNA]</scope>
    <source>
        <strain evidence="2 3">S276</strain>
    </source>
</reference>
<organism evidence="2 3">
    <name type="scientific">Chara braunii</name>
    <name type="common">Braun's stonewort</name>
    <dbReference type="NCBI Taxonomy" id="69332"/>
    <lineage>
        <taxon>Eukaryota</taxon>
        <taxon>Viridiplantae</taxon>
        <taxon>Streptophyta</taxon>
        <taxon>Charophyceae</taxon>
        <taxon>Charales</taxon>
        <taxon>Characeae</taxon>
        <taxon>Chara</taxon>
    </lineage>
</organism>
<accession>A0A388KAA6</accession>
<evidence type="ECO:0000313" key="3">
    <source>
        <dbReference type="Proteomes" id="UP000265515"/>
    </source>
</evidence>
<evidence type="ECO:0000313" key="2">
    <source>
        <dbReference type="EMBL" id="GBG66980.1"/>
    </source>
</evidence>
<dbReference type="Gramene" id="GBG66980">
    <property type="protein sequence ID" value="GBG66980"/>
    <property type="gene ID" value="CBR_g74666"/>
</dbReference>
<sequence length="636" mass="71566">MGSGGSVQPRQGEERGRFDDSEEEEEEDMRVSPHRLGDRGMLRIPGAERGATVVEQPSTSGGGRGLGSEDRTVGVVSGGEGGEQQSLQKRRGGSEGEASRAKKKQKTKTPQQSGGKRKGAEGHVGASSQKRPASAQKPPQSAPVQPRGVIDIDTAYFLEWKNGVRTKLEFAINPSQVIDIGEWEAAYNQRSLDPRRDRLKPEDRKDELARQYYYYAVAGQHNAAAARALLGTDVAVRYNFERWPARIVYFSHEDFEGYFLVSADDNKKDMKAPPRQLKLSMRDIRWCWKELGYPKVVMGNPSGKQAQVEAWRRFCTEALHRTPYNHLWTLADDKTEQGIKKQNAALRSYFPLAMAGKSAWEIGMKFFERWETGRLLAPEGAKWIAKKKKVQGLKPGVSHIENEKDGRKVVVYNVPVEGPQKKGKKEKEPGDWFVQVTEPDPHCWKSMEALTDNEKCRLLKKVLNCEVVWVQTGSSALAKQGKLGMHEAVQLVKCDRILVRLWNYYQFRHENRPDSDWTTKYPFLKKREAISAKFEGQGLDAALWDGSRKLVSDSSLFKDCPPYMGCEDDKSIKATEKLVQNKKLPIDWKNKVLSVLTGSRSKSMEVALAEGMVHILWNDSKDVTSIAPFGVDPLDA</sequence>
<gene>
    <name evidence="2" type="ORF">CBR_g74666</name>
</gene>
<feature type="compositionally biased region" description="Low complexity" evidence="1">
    <location>
        <begin position="132"/>
        <end position="146"/>
    </location>
</feature>
<dbReference type="EMBL" id="BFEA01000081">
    <property type="protein sequence ID" value="GBG66980.1"/>
    <property type="molecule type" value="Genomic_DNA"/>
</dbReference>
<dbReference type="AlphaFoldDB" id="A0A388KAA6"/>
<dbReference type="Proteomes" id="UP000265515">
    <property type="component" value="Unassembled WGS sequence"/>
</dbReference>
<feature type="compositionally biased region" description="Basic and acidic residues" evidence="1">
    <location>
        <begin position="29"/>
        <end position="41"/>
    </location>
</feature>
<proteinExistence type="predicted"/>
<feature type="region of interest" description="Disordered" evidence="1">
    <location>
        <begin position="1"/>
        <end position="147"/>
    </location>
</feature>
<comment type="caution">
    <text evidence="2">The sequence shown here is derived from an EMBL/GenBank/DDBJ whole genome shotgun (WGS) entry which is preliminary data.</text>
</comment>
<name>A0A388KAA6_CHABU</name>
<keyword evidence="3" id="KW-1185">Reference proteome</keyword>
<evidence type="ECO:0000256" key="1">
    <source>
        <dbReference type="SAM" id="MobiDB-lite"/>
    </source>
</evidence>
<protein>
    <submittedName>
        <fullName evidence="2">Uncharacterized protein</fullName>
    </submittedName>
</protein>